<dbReference type="SMART" id="SM00228">
    <property type="entry name" value="PDZ"/>
    <property type="match status" value="2"/>
</dbReference>
<proteinExistence type="inferred from homology"/>
<dbReference type="EC" id="3.4.21.107" evidence="4"/>
<evidence type="ECO:0000256" key="10">
    <source>
        <dbReference type="ARBA" id="ARBA00022801"/>
    </source>
</evidence>
<dbReference type="InterPro" id="IPR009003">
    <property type="entry name" value="Peptidase_S1_PA"/>
</dbReference>
<feature type="active site" description="Charge relay system" evidence="14">
    <location>
        <position position="133"/>
    </location>
</feature>
<comment type="catalytic activity">
    <reaction evidence="1">
        <text>Acts on substrates that are at least partially unfolded. The cleavage site P1 residue is normally between a pair of hydrophobic residues, such as Val-|-Val.</text>
        <dbReference type="EC" id="3.4.21.107"/>
    </reaction>
</comment>
<dbReference type="AlphaFoldDB" id="A0A1V1PG40"/>
<name>A0A1V1PG40_9BACT</name>
<dbReference type="PROSITE" id="PS50106">
    <property type="entry name" value="PDZ"/>
    <property type="match status" value="2"/>
</dbReference>
<dbReference type="PRINTS" id="PR00834">
    <property type="entry name" value="PROTEASES2C"/>
</dbReference>
<dbReference type="CDD" id="cd10839">
    <property type="entry name" value="cpPDZ1_DegP-like"/>
    <property type="match status" value="1"/>
</dbReference>
<dbReference type="Pfam" id="PF17820">
    <property type="entry name" value="PDZ_6"/>
    <property type="match status" value="1"/>
</dbReference>
<dbReference type="PANTHER" id="PTHR22939">
    <property type="entry name" value="SERINE PROTEASE FAMILY S1C HTRA-RELATED"/>
    <property type="match status" value="1"/>
</dbReference>
<dbReference type="SUPFAM" id="SSF50494">
    <property type="entry name" value="Trypsin-like serine proteases"/>
    <property type="match status" value="1"/>
</dbReference>
<feature type="binding site" evidence="15">
    <location>
        <position position="133"/>
    </location>
    <ligand>
        <name>substrate</name>
    </ligand>
</feature>
<evidence type="ECO:0000256" key="9">
    <source>
        <dbReference type="ARBA" id="ARBA00022764"/>
    </source>
</evidence>
<sequence length="460" mass="50009">MVQARSYENMQMVPANFSKIAKIARQGVVNIRTEKTIKGGGRVFRYFFGPKGDQQSPFGNDQFDNFFDRFFNDDEGSGRDYKQKSLGSGFIIDAEGYIVTNNHVIEDADDIKVKLSNGDEYDATVVGRDPKTDLALIKIPKSSDLKPLPWGKSDDMQVGDWVVAIGSPFGLEQTVTAGIVSAKGRTIGSGPYDDFIQTDASINQGNSGGPLLNLKGEVIGINTAIIAGGQGIGFAIPTTLARGIIDQLKDEGQVTRGWLGVGIQNLTKEMADYYNLDNQEGVLVSQVYEGDPADKAGIQPQDIIIGVNGKKITDTRQLSRIIADTVVGKEISIEVIRNGRKKLVSVVIARRDDSKLGDLTTSSSTSTNTLGMLVEDLNEHLASRFQLKENEKGAIVVTVEKDGKAAEAGIQPGDIIVEINRNRISSKKDYIDIVGGINEGDALKFFIKRRSGFHVIKMTK</sequence>
<feature type="binding site" evidence="15">
    <location>
        <begin position="205"/>
        <end position="207"/>
    </location>
    <ligand>
        <name>substrate</name>
    </ligand>
</feature>
<evidence type="ECO:0000256" key="8">
    <source>
        <dbReference type="ARBA" id="ARBA00022737"/>
    </source>
</evidence>
<evidence type="ECO:0000256" key="3">
    <source>
        <dbReference type="ARBA" id="ARBA00010541"/>
    </source>
</evidence>
<evidence type="ECO:0000256" key="6">
    <source>
        <dbReference type="ARBA" id="ARBA00022670"/>
    </source>
</evidence>
<keyword evidence="12" id="KW-0346">Stress response</keyword>
<evidence type="ECO:0000259" key="16">
    <source>
        <dbReference type="PROSITE" id="PS50106"/>
    </source>
</evidence>
<protein>
    <recommendedName>
        <fullName evidence="5">Probable periplasmic serine endoprotease DegP-like</fullName>
        <ecNumber evidence="4">3.4.21.107</ecNumber>
    </recommendedName>
    <alternativeName>
        <fullName evidence="13">Protease Do</fullName>
    </alternativeName>
</protein>
<keyword evidence="7" id="KW-0732">Signal</keyword>
<dbReference type="NCBIfam" id="TIGR02037">
    <property type="entry name" value="degP_htrA_DO"/>
    <property type="match status" value="1"/>
</dbReference>
<comment type="subcellular location">
    <subcellularLocation>
        <location evidence="2">Periplasm</location>
    </subcellularLocation>
</comment>
<feature type="active site" description="Charge relay system" evidence="14">
    <location>
        <position position="103"/>
    </location>
</feature>
<accession>A0A1V1PG40</accession>
<feature type="domain" description="PDZ" evidence="16">
    <location>
        <begin position="244"/>
        <end position="339"/>
    </location>
</feature>
<evidence type="ECO:0000256" key="1">
    <source>
        <dbReference type="ARBA" id="ARBA00001772"/>
    </source>
</evidence>
<evidence type="ECO:0000313" key="18">
    <source>
        <dbReference type="Proteomes" id="UP000189670"/>
    </source>
</evidence>
<evidence type="ECO:0000256" key="13">
    <source>
        <dbReference type="ARBA" id="ARBA00032850"/>
    </source>
</evidence>
<dbReference type="GO" id="GO:0004252">
    <property type="term" value="F:serine-type endopeptidase activity"/>
    <property type="evidence" value="ECO:0007669"/>
    <property type="project" value="InterPro"/>
</dbReference>
<evidence type="ECO:0000256" key="11">
    <source>
        <dbReference type="ARBA" id="ARBA00022825"/>
    </source>
</evidence>
<dbReference type="InterPro" id="IPR001478">
    <property type="entry name" value="PDZ"/>
</dbReference>
<evidence type="ECO:0000256" key="15">
    <source>
        <dbReference type="PIRSR" id="PIRSR611782-2"/>
    </source>
</evidence>
<keyword evidence="10" id="KW-0378">Hydrolase</keyword>
<dbReference type="GO" id="GO:0006508">
    <property type="term" value="P:proteolysis"/>
    <property type="evidence" value="ECO:0007669"/>
    <property type="project" value="UniProtKB-KW"/>
</dbReference>
<dbReference type="InterPro" id="IPR041489">
    <property type="entry name" value="PDZ_6"/>
</dbReference>
<feature type="binding site" evidence="15">
    <location>
        <begin position="223"/>
        <end position="227"/>
    </location>
    <ligand>
        <name>substrate</name>
    </ligand>
</feature>
<keyword evidence="11" id="KW-0720">Serine protease</keyword>
<keyword evidence="9" id="KW-0574">Periplasm</keyword>
<dbReference type="Pfam" id="PF13180">
    <property type="entry name" value="PDZ_2"/>
    <property type="match status" value="1"/>
</dbReference>
<comment type="caution">
    <text evidence="17">The sequence shown here is derived from an EMBL/GenBank/DDBJ whole genome shotgun (WGS) entry which is preliminary data.</text>
</comment>
<dbReference type="EMBL" id="ATBP01000034">
    <property type="protein sequence ID" value="ETR73882.1"/>
    <property type="molecule type" value="Genomic_DNA"/>
</dbReference>
<reference evidence="18" key="1">
    <citation type="submission" date="2012-11" db="EMBL/GenBank/DDBJ databases">
        <authorList>
            <person name="Lucero-Rivera Y.E."/>
            <person name="Tovar-Ramirez D."/>
        </authorList>
    </citation>
    <scope>NUCLEOTIDE SEQUENCE [LARGE SCALE GENOMIC DNA]</scope>
    <source>
        <strain evidence="18">Araruama</strain>
    </source>
</reference>
<evidence type="ECO:0000256" key="7">
    <source>
        <dbReference type="ARBA" id="ARBA00022729"/>
    </source>
</evidence>
<dbReference type="PANTHER" id="PTHR22939:SF130">
    <property type="entry name" value="PERIPLASMIC SERINE ENDOPROTEASE DEGP-LIKE-RELATED"/>
    <property type="match status" value="1"/>
</dbReference>
<dbReference type="Proteomes" id="UP000189670">
    <property type="component" value="Unassembled WGS sequence"/>
</dbReference>
<keyword evidence="8" id="KW-0677">Repeat</keyword>
<feature type="active site" description="Charge relay system" evidence="14">
    <location>
        <position position="207"/>
    </location>
</feature>
<gene>
    <name evidence="17" type="ORF">OMM_00633</name>
</gene>
<organism evidence="17 18">
    <name type="scientific">Candidatus Magnetoglobus multicellularis str. Araruama</name>
    <dbReference type="NCBI Taxonomy" id="890399"/>
    <lineage>
        <taxon>Bacteria</taxon>
        <taxon>Pseudomonadati</taxon>
        <taxon>Thermodesulfobacteriota</taxon>
        <taxon>Desulfobacteria</taxon>
        <taxon>Desulfobacterales</taxon>
        <taxon>Desulfobacteraceae</taxon>
        <taxon>Candidatus Magnetoglobus</taxon>
    </lineage>
</organism>
<comment type="similarity">
    <text evidence="3">Belongs to the peptidase S1C family.</text>
</comment>
<dbReference type="InterPro" id="IPR001940">
    <property type="entry name" value="Peptidase_S1C"/>
</dbReference>
<evidence type="ECO:0000256" key="5">
    <source>
        <dbReference type="ARBA" id="ARBA00013958"/>
    </source>
</evidence>
<evidence type="ECO:0000313" key="17">
    <source>
        <dbReference type="EMBL" id="ETR73882.1"/>
    </source>
</evidence>
<evidence type="ECO:0000256" key="2">
    <source>
        <dbReference type="ARBA" id="ARBA00004418"/>
    </source>
</evidence>
<evidence type="ECO:0000256" key="14">
    <source>
        <dbReference type="PIRSR" id="PIRSR611782-1"/>
    </source>
</evidence>
<feature type="binding site" evidence="15">
    <location>
        <position position="34"/>
    </location>
    <ligand>
        <name>substrate</name>
    </ligand>
</feature>
<evidence type="ECO:0000256" key="4">
    <source>
        <dbReference type="ARBA" id="ARBA00013035"/>
    </source>
</evidence>
<dbReference type="InterPro" id="IPR036034">
    <property type="entry name" value="PDZ_sf"/>
</dbReference>
<dbReference type="Gene3D" id="2.40.10.120">
    <property type="match status" value="1"/>
</dbReference>
<dbReference type="Gene3D" id="2.30.42.10">
    <property type="match status" value="2"/>
</dbReference>
<dbReference type="Pfam" id="PF13365">
    <property type="entry name" value="Trypsin_2"/>
    <property type="match status" value="1"/>
</dbReference>
<dbReference type="SUPFAM" id="SSF50156">
    <property type="entry name" value="PDZ domain-like"/>
    <property type="match status" value="2"/>
</dbReference>
<feature type="domain" description="PDZ" evidence="16">
    <location>
        <begin position="358"/>
        <end position="420"/>
    </location>
</feature>
<dbReference type="GO" id="GO:0042597">
    <property type="term" value="C:periplasmic space"/>
    <property type="evidence" value="ECO:0007669"/>
    <property type="project" value="UniProtKB-SubCell"/>
</dbReference>
<keyword evidence="6 17" id="KW-0645">Protease</keyword>
<dbReference type="InterPro" id="IPR011782">
    <property type="entry name" value="Pept_S1C_Do"/>
</dbReference>
<feature type="binding site" evidence="15">
    <location>
        <position position="103"/>
    </location>
    <ligand>
        <name>substrate</name>
    </ligand>
</feature>
<evidence type="ECO:0000256" key="12">
    <source>
        <dbReference type="ARBA" id="ARBA00023016"/>
    </source>
</evidence>